<evidence type="ECO:0000313" key="2">
    <source>
        <dbReference type="EMBL" id="AMX00030.1"/>
    </source>
</evidence>
<dbReference type="KEGG" id="rst:ATY39_11705"/>
<dbReference type="OrthoDB" id="384253at2"/>
<dbReference type="GO" id="GO:0016791">
    <property type="term" value="F:phosphatase activity"/>
    <property type="evidence" value="ECO:0007669"/>
    <property type="project" value="TreeGrafter"/>
</dbReference>
<reference evidence="3" key="2">
    <citation type="submission" date="2016-03" db="EMBL/GenBank/DDBJ databases">
        <authorList>
            <person name="Seldin L."/>
        </authorList>
    </citation>
    <scope>NUCLEOTIDE SEQUENCE [LARGE SCALE GENOMIC DNA]</scope>
    <source>
        <strain evidence="3">PP9</strain>
    </source>
</reference>
<dbReference type="InterPro" id="IPR004843">
    <property type="entry name" value="Calcineurin-like_PHP"/>
</dbReference>
<dbReference type="STRING" id="241244.ATY39_11705"/>
<dbReference type="EMBL" id="CP014806">
    <property type="protein sequence ID" value="AMX00030.1"/>
    <property type="molecule type" value="Genomic_DNA"/>
</dbReference>
<protein>
    <submittedName>
        <fullName evidence="2">Serine/threonine protein phosphatase</fullName>
    </submittedName>
</protein>
<gene>
    <name evidence="2" type="ORF">ATY39_11705</name>
</gene>
<dbReference type="GO" id="GO:0005737">
    <property type="term" value="C:cytoplasm"/>
    <property type="evidence" value="ECO:0007669"/>
    <property type="project" value="TreeGrafter"/>
</dbReference>
<evidence type="ECO:0000313" key="3">
    <source>
        <dbReference type="Proteomes" id="UP000076021"/>
    </source>
</evidence>
<dbReference type="CDD" id="cd00144">
    <property type="entry name" value="MPP_PPP_family"/>
    <property type="match status" value="1"/>
</dbReference>
<dbReference type="Gene3D" id="3.60.21.10">
    <property type="match status" value="1"/>
</dbReference>
<dbReference type="Pfam" id="PF00149">
    <property type="entry name" value="Metallophos"/>
    <property type="match status" value="1"/>
</dbReference>
<keyword evidence="3" id="KW-1185">Reference proteome</keyword>
<organism evidence="2 3">
    <name type="scientific">Rummeliibacillus stabekisii</name>
    <dbReference type="NCBI Taxonomy" id="241244"/>
    <lineage>
        <taxon>Bacteria</taxon>
        <taxon>Bacillati</taxon>
        <taxon>Bacillota</taxon>
        <taxon>Bacilli</taxon>
        <taxon>Bacillales</taxon>
        <taxon>Caryophanaceae</taxon>
        <taxon>Rummeliibacillus</taxon>
    </lineage>
</organism>
<dbReference type="AlphaFoldDB" id="A0A143HF16"/>
<evidence type="ECO:0000259" key="1">
    <source>
        <dbReference type="Pfam" id="PF00149"/>
    </source>
</evidence>
<dbReference type="GO" id="GO:0110154">
    <property type="term" value="P:RNA decapping"/>
    <property type="evidence" value="ECO:0007669"/>
    <property type="project" value="TreeGrafter"/>
</dbReference>
<reference evidence="2 3" key="1">
    <citation type="journal article" date="2016" name="Genome Announc.">
        <title>Whole-Genome Sequence of Rummeliibacillus stabekisii Strain PP9 Isolated from Antarctic Soil.</title>
        <authorList>
            <person name="da Mota F.F."/>
            <person name="Vollu R.E."/>
            <person name="Jurelevicius D."/>
            <person name="Seldin L."/>
        </authorList>
    </citation>
    <scope>NUCLEOTIDE SEQUENCE [LARGE SCALE GENOMIC DNA]</scope>
    <source>
        <strain evidence="2 3">PP9</strain>
    </source>
</reference>
<sequence>MERILAISDIHGDLEKFERLLELVQYDKNLDQLLLLGDYVDRGPHSRAVLDKVIQLKSEGAIALIGNHEMMMMDAFDGNPMHLKRWLYNGGIKTLQNYGYTIEKDDAEYWYTTTEMPEPIKLNDDIRPHIEILKDFQYYYETDTHIFVHAGVHPEIPIESTEPYTLVWIREEFHNGYNGDKTIVFGHTPTNYLHESNDVYFGDNRIIGIDGGCAYGGRLNCLDVLNSKVYYVD</sequence>
<dbReference type="PANTHER" id="PTHR42850">
    <property type="entry name" value="METALLOPHOSPHOESTERASE"/>
    <property type="match status" value="1"/>
</dbReference>
<dbReference type="SUPFAM" id="SSF56300">
    <property type="entry name" value="Metallo-dependent phosphatases"/>
    <property type="match status" value="1"/>
</dbReference>
<accession>A0A143HF16</accession>
<dbReference type="PANTHER" id="PTHR42850:SF4">
    <property type="entry name" value="ZINC-DEPENDENT ENDOPOLYPHOSPHATASE"/>
    <property type="match status" value="1"/>
</dbReference>
<proteinExistence type="predicted"/>
<feature type="domain" description="Calcineurin-like phosphoesterase" evidence="1">
    <location>
        <begin position="3"/>
        <end position="206"/>
    </location>
</feature>
<dbReference type="GO" id="GO:0008803">
    <property type="term" value="F:bis(5'-nucleosyl)-tetraphosphatase (symmetrical) activity"/>
    <property type="evidence" value="ECO:0007669"/>
    <property type="project" value="TreeGrafter"/>
</dbReference>
<name>A0A143HF16_9BACL</name>
<dbReference type="RefSeq" id="WP_066789981.1">
    <property type="nucleotide sequence ID" value="NZ_CP014806.1"/>
</dbReference>
<dbReference type="InterPro" id="IPR029052">
    <property type="entry name" value="Metallo-depent_PP-like"/>
</dbReference>
<dbReference type="InterPro" id="IPR050126">
    <property type="entry name" value="Ap4A_hydrolase"/>
</dbReference>
<dbReference type="Proteomes" id="UP000076021">
    <property type="component" value="Chromosome"/>
</dbReference>